<feature type="compositionally biased region" description="Polar residues" evidence="1">
    <location>
        <begin position="8"/>
        <end position="22"/>
    </location>
</feature>
<sequence length="108" mass="11287">MSIDAVQATLSGPGSSAPFTPSESRRGGLVSWPFSAWVLPGSSWTGSLYLERSPDGGVNWVPIVVGNTQLYVAKRIGCTPAEESEAGVSWRWTAGADFSGAANVRISA</sequence>
<comment type="caution">
    <text evidence="2">The sequence shown here is derived from an EMBL/GenBank/DDBJ whole genome shotgun (WGS) entry which is preliminary data.</text>
</comment>
<accession>A0A9W6CQG3</accession>
<dbReference type="Proteomes" id="UP001245370">
    <property type="component" value="Unassembled WGS sequence"/>
</dbReference>
<keyword evidence="5" id="KW-1185">Reference proteome</keyword>
<evidence type="ECO:0000313" key="4">
    <source>
        <dbReference type="Proteomes" id="UP001144397"/>
    </source>
</evidence>
<dbReference type="Proteomes" id="UP001144397">
    <property type="component" value="Unassembled WGS sequence"/>
</dbReference>
<evidence type="ECO:0000256" key="1">
    <source>
        <dbReference type="SAM" id="MobiDB-lite"/>
    </source>
</evidence>
<gene>
    <name evidence="3" type="ORF">GGQ86_002963</name>
    <name evidence="2" type="ORF">XFLAVUS301_31730</name>
</gene>
<reference evidence="3 5" key="2">
    <citation type="submission" date="2023-07" db="EMBL/GenBank/DDBJ databases">
        <title>Genomic Encyclopedia of Type Strains, Phase IV (KMG-IV): sequencing the most valuable type-strain genomes for metagenomic binning, comparative biology and taxonomic classification.</title>
        <authorList>
            <person name="Goeker M."/>
        </authorList>
    </citation>
    <scope>NUCLEOTIDE SEQUENCE [LARGE SCALE GENOMIC DNA]</scope>
    <source>
        <strain evidence="3 5">DSM 338</strain>
    </source>
</reference>
<reference evidence="2" key="1">
    <citation type="submission" date="2022-12" db="EMBL/GenBank/DDBJ databases">
        <title>Reference genome sequencing for broad-spectrum identification of bacterial and archaeal isolates by mass spectrometry.</title>
        <authorList>
            <person name="Sekiguchi Y."/>
            <person name="Tourlousse D.M."/>
        </authorList>
    </citation>
    <scope>NUCLEOTIDE SEQUENCE</scope>
    <source>
        <strain evidence="2">301</strain>
    </source>
</reference>
<dbReference type="GeneID" id="95763956"/>
<feature type="region of interest" description="Disordered" evidence="1">
    <location>
        <begin position="1"/>
        <end position="26"/>
    </location>
</feature>
<evidence type="ECO:0000313" key="2">
    <source>
        <dbReference type="EMBL" id="GLI23499.1"/>
    </source>
</evidence>
<dbReference type="EMBL" id="JAVDPY010000005">
    <property type="protein sequence ID" value="MDR6334481.1"/>
    <property type="molecule type" value="Genomic_DNA"/>
</dbReference>
<evidence type="ECO:0000313" key="5">
    <source>
        <dbReference type="Proteomes" id="UP001245370"/>
    </source>
</evidence>
<dbReference type="EMBL" id="BSDO01000004">
    <property type="protein sequence ID" value="GLI23499.1"/>
    <property type="molecule type" value="Genomic_DNA"/>
</dbReference>
<dbReference type="AlphaFoldDB" id="A0A9W6CQG3"/>
<organism evidence="2 4">
    <name type="scientific">Xanthobacter flavus</name>
    <dbReference type="NCBI Taxonomy" id="281"/>
    <lineage>
        <taxon>Bacteria</taxon>
        <taxon>Pseudomonadati</taxon>
        <taxon>Pseudomonadota</taxon>
        <taxon>Alphaproteobacteria</taxon>
        <taxon>Hyphomicrobiales</taxon>
        <taxon>Xanthobacteraceae</taxon>
        <taxon>Xanthobacter</taxon>
    </lineage>
</organism>
<evidence type="ECO:0000313" key="3">
    <source>
        <dbReference type="EMBL" id="MDR6334481.1"/>
    </source>
</evidence>
<dbReference type="RefSeq" id="WP_281808349.1">
    <property type="nucleotide sequence ID" value="NZ_BSDO01000004.1"/>
</dbReference>
<proteinExistence type="predicted"/>
<protein>
    <submittedName>
        <fullName evidence="2">Uncharacterized protein</fullName>
    </submittedName>
</protein>
<name>A0A9W6CQG3_XANFL</name>